<accession>A0A4R7LDP3</accession>
<reference evidence="1 2" key="1">
    <citation type="submission" date="2019-03" db="EMBL/GenBank/DDBJ databases">
        <title>Genomic Encyclopedia of Archaeal and Bacterial Type Strains, Phase II (KMG-II): from individual species to whole genera.</title>
        <authorList>
            <person name="Goeker M."/>
        </authorList>
    </citation>
    <scope>NUCLEOTIDE SEQUENCE [LARGE SCALE GENOMIC DNA]</scope>
    <source>
        <strain evidence="1 2">DSM 29467</strain>
    </source>
</reference>
<evidence type="ECO:0000313" key="2">
    <source>
        <dbReference type="Proteomes" id="UP000294563"/>
    </source>
</evidence>
<gene>
    <name evidence="1" type="ORF">BDE40_3416</name>
</gene>
<organism evidence="1 2">
    <name type="scientific">Litoreibacter halocynthiae</name>
    <dbReference type="NCBI Taxonomy" id="1242689"/>
    <lineage>
        <taxon>Bacteria</taxon>
        <taxon>Pseudomonadati</taxon>
        <taxon>Pseudomonadota</taxon>
        <taxon>Alphaproteobacteria</taxon>
        <taxon>Rhodobacterales</taxon>
        <taxon>Roseobacteraceae</taxon>
        <taxon>Litoreibacter</taxon>
    </lineage>
</organism>
<sequence>MRLTVALTTVAFAVSACGENPLAGLSNSRSKAAQTEITVTADRIVLRGPTGFCVDRESSKHRPAQAFVVFGNCAAISGNEELPQPFVNAIATASVLPAGKNGPTIGESETALEEFFNSESGKAVLSATGDAGTVEILDSFTRNGAFFVHARDTGAPLLTGTTNTYWRGYFDVKNSVVALSVLGLKNTPISSADGLQTLYDFGNVLMEN</sequence>
<name>A0A4R7LDP3_9RHOB</name>
<protein>
    <submittedName>
        <fullName evidence="1">Uncharacterized protein</fullName>
    </submittedName>
</protein>
<comment type="caution">
    <text evidence="1">The sequence shown here is derived from an EMBL/GenBank/DDBJ whole genome shotgun (WGS) entry which is preliminary data.</text>
</comment>
<dbReference type="RefSeq" id="WP_134016515.1">
    <property type="nucleotide sequence ID" value="NZ_SOBH01000004.1"/>
</dbReference>
<dbReference type="AlphaFoldDB" id="A0A4R7LDP3"/>
<dbReference type="Proteomes" id="UP000294563">
    <property type="component" value="Unassembled WGS sequence"/>
</dbReference>
<proteinExistence type="predicted"/>
<dbReference type="EMBL" id="SOBH01000004">
    <property type="protein sequence ID" value="TDT73229.1"/>
    <property type="molecule type" value="Genomic_DNA"/>
</dbReference>
<keyword evidence="2" id="KW-1185">Reference proteome</keyword>
<dbReference type="OrthoDB" id="7877343at2"/>
<dbReference type="PROSITE" id="PS51257">
    <property type="entry name" value="PROKAR_LIPOPROTEIN"/>
    <property type="match status" value="1"/>
</dbReference>
<evidence type="ECO:0000313" key="1">
    <source>
        <dbReference type="EMBL" id="TDT73229.1"/>
    </source>
</evidence>